<keyword evidence="2" id="KW-1185">Reference proteome</keyword>
<gene>
    <name evidence="1" type="ORF">O1R50_04795</name>
</gene>
<dbReference type="AlphaFoldDB" id="A0A9X3P622"/>
<sequence length="593" mass="65130">MTRSGERNALEPDPVPVLHRVRELCGRFPEGPLPPAEVKALRESIDTPGPVERTLLPDRRTRTREEFGAYKRERDAALAELAEWVRSAVSGSTADLERLGDRLRRLGDHRRLRFDPEMLGLGLQPEQTRAIALHLLHTGVSSGEIFVGLQLIETVVQPADASLIRTLGHLGRNYGYLASKAVRRLEFPAPHQFALAMRAPRTDRQQFAAALAGSPRADIDALMTTLSVADTIALLTMIGDIQGTPKWIEGNDALAATVVAAAESPSLLGEGVPALMSIACLIDEVAYGTAAFLPYSPGRREQVIAGLESALAAPAAWASVTAALERHPRDSELIWLQRRVLEARRGAIAGFPEGLAIRVAVPPPGSRQEVRTHLLIDGMPLVPRVFSLGVAAMPDRVLQCESGLVATVEPRDVKIADPDCVEECCGALYAEIRRDEAGGRVEWELRRTRSAHEHRERLVFDAAAYDAEIARVSSDFTWEWPARRAARLLRERLAPDLMARWDCRLGLVNSWNSDRSILELSFSYPDAPSSASDRPWLQFVYRTEIPDAAAVDDRAVGIAVERIASQFREGDPKRFAKVVSGSKELAASLGIPW</sequence>
<dbReference type="RefSeq" id="WP_270108749.1">
    <property type="nucleotide sequence ID" value="NZ_JAPZVP010000003.1"/>
</dbReference>
<dbReference type="EMBL" id="JAPZVP010000003">
    <property type="protein sequence ID" value="MDA1358927.1"/>
    <property type="molecule type" value="Genomic_DNA"/>
</dbReference>
<proteinExistence type="predicted"/>
<dbReference type="Proteomes" id="UP001146067">
    <property type="component" value="Unassembled WGS sequence"/>
</dbReference>
<organism evidence="1 2">
    <name type="scientific">Glycomyces luteolus</name>
    <dbReference type="NCBI Taxonomy" id="2670330"/>
    <lineage>
        <taxon>Bacteria</taxon>
        <taxon>Bacillati</taxon>
        <taxon>Actinomycetota</taxon>
        <taxon>Actinomycetes</taxon>
        <taxon>Glycomycetales</taxon>
        <taxon>Glycomycetaceae</taxon>
        <taxon>Glycomyces</taxon>
    </lineage>
</organism>
<evidence type="ECO:0000313" key="2">
    <source>
        <dbReference type="Proteomes" id="UP001146067"/>
    </source>
</evidence>
<evidence type="ECO:0000313" key="1">
    <source>
        <dbReference type="EMBL" id="MDA1358927.1"/>
    </source>
</evidence>
<reference evidence="1" key="1">
    <citation type="submission" date="2022-12" db="EMBL/GenBank/DDBJ databases">
        <title>Gycomyces niveus sp.nov.,a novel actinomycete isolated from soil in Shouguan.</title>
        <authorList>
            <person name="Yang X."/>
        </authorList>
    </citation>
    <scope>NUCLEOTIDE SEQUENCE</scope>
    <source>
        <strain evidence="1">NEAU-A15</strain>
    </source>
</reference>
<comment type="caution">
    <text evidence="1">The sequence shown here is derived from an EMBL/GenBank/DDBJ whole genome shotgun (WGS) entry which is preliminary data.</text>
</comment>
<protein>
    <submittedName>
        <fullName evidence="1">Uncharacterized protein</fullName>
    </submittedName>
</protein>
<name>A0A9X3P622_9ACTN</name>
<accession>A0A9X3P622</accession>